<dbReference type="NCBIfam" id="TIGR01280">
    <property type="entry name" value="xseB"/>
    <property type="match status" value="1"/>
</dbReference>
<evidence type="ECO:0000256" key="4">
    <source>
        <dbReference type="SAM" id="MobiDB-lite"/>
    </source>
</evidence>
<dbReference type="AlphaFoldDB" id="A0A3B1DPR1"/>
<dbReference type="InterPro" id="IPR003761">
    <property type="entry name" value="Exonuc_VII_S"/>
</dbReference>
<proteinExistence type="inferred from homology"/>
<evidence type="ECO:0000256" key="1">
    <source>
        <dbReference type="ARBA" id="ARBA00022490"/>
    </source>
</evidence>
<keyword evidence="1" id="KW-0963">Cytoplasm</keyword>
<keyword evidence="3 5" id="KW-0378">Hydrolase</keyword>
<dbReference type="EMBL" id="UOGL01000688">
    <property type="protein sequence ID" value="VAX42762.1"/>
    <property type="molecule type" value="Genomic_DNA"/>
</dbReference>
<dbReference type="InterPro" id="IPR037004">
    <property type="entry name" value="Exonuc_VII_ssu_sf"/>
</dbReference>
<sequence>MAKKKSAAKANEISFEQSLNDLQEIVQALELGDLSLDDSLEQFETGVGLLRRCYQTLEAAEQKIELLTGIDKEGNPLTEPFDATATFDAPEKKRSRKSKKKEPETNETDTLF</sequence>
<gene>
    <name evidence="5" type="ORF">MNBD_PLANCTO02-297</name>
</gene>
<dbReference type="GO" id="GO:0006308">
    <property type="term" value="P:DNA catabolic process"/>
    <property type="evidence" value="ECO:0007669"/>
    <property type="project" value="InterPro"/>
</dbReference>
<name>A0A3B1DPR1_9ZZZZ</name>
<dbReference type="SUPFAM" id="SSF116842">
    <property type="entry name" value="XseB-like"/>
    <property type="match status" value="1"/>
</dbReference>
<dbReference type="GO" id="GO:0009318">
    <property type="term" value="C:exodeoxyribonuclease VII complex"/>
    <property type="evidence" value="ECO:0007669"/>
    <property type="project" value="InterPro"/>
</dbReference>
<evidence type="ECO:0000256" key="3">
    <source>
        <dbReference type="ARBA" id="ARBA00022801"/>
    </source>
</evidence>
<dbReference type="PANTHER" id="PTHR34137:SF1">
    <property type="entry name" value="EXODEOXYRIBONUCLEASE 7 SMALL SUBUNIT"/>
    <property type="match status" value="1"/>
</dbReference>
<protein>
    <submittedName>
        <fullName evidence="5">Exodeoxyribonuclease VII small subunit</fullName>
        <ecNumber evidence="5">3.1.11.6</ecNumber>
    </submittedName>
</protein>
<dbReference type="Pfam" id="PF02609">
    <property type="entry name" value="Exonuc_VII_S"/>
    <property type="match status" value="1"/>
</dbReference>
<dbReference type="PANTHER" id="PTHR34137">
    <property type="entry name" value="EXODEOXYRIBONUCLEASE 7 SMALL SUBUNIT"/>
    <property type="match status" value="1"/>
</dbReference>
<dbReference type="HAMAP" id="MF_00337">
    <property type="entry name" value="Exonuc_7_S"/>
    <property type="match status" value="1"/>
</dbReference>
<dbReference type="Gene3D" id="1.10.287.1040">
    <property type="entry name" value="Exonuclease VII, small subunit"/>
    <property type="match status" value="1"/>
</dbReference>
<dbReference type="GO" id="GO:0008855">
    <property type="term" value="F:exodeoxyribonuclease VII activity"/>
    <property type="evidence" value="ECO:0007669"/>
    <property type="project" value="UniProtKB-EC"/>
</dbReference>
<feature type="region of interest" description="Disordered" evidence="4">
    <location>
        <begin position="72"/>
        <end position="112"/>
    </location>
</feature>
<evidence type="ECO:0000313" key="5">
    <source>
        <dbReference type="EMBL" id="VAX42762.1"/>
    </source>
</evidence>
<reference evidence="5" key="1">
    <citation type="submission" date="2018-06" db="EMBL/GenBank/DDBJ databases">
        <authorList>
            <person name="Zhirakovskaya E."/>
        </authorList>
    </citation>
    <scope>NUCLEOTIDE SEQUENCE</scope>
</reference>
<accession>A0A3B1DPR1</accession>
<dbReference type="EC" id="3.1.11.6" evidence="5"/>
<keyword evidence="2" id="KW-0540">Nuclease</keyword>
<organism evidence="5">
    <name type="scientific">hydrothermal vent metagenome</name>
    <dbReference type="NCBI Taxonomy" id="652676"/>
    <lineage>
        <taxon>unclassified sequences</taxon>
        <taxon>metagenomes</taxon>
        <taxon>ecological metagenomes</taxon>
    </lineage>
</organism>
<dbReference type="GO" id="GO:0005829">
    <property type="term" value="C:cytosol"/>
    <property type="evidence" value="ECO:0007669"/>
    <property type="project" value="TreeGrafter"/>
</dbReference>
<evidence type="ECO:0000256" key="2">
    <source>
        <dbReference type="ARBA" id="ARBA00022722"/>
    </source>
</evidence>
<dbReference type="NCBIfam" id="NF002140">
    <property type="entry name" value="PRK00977.1-4"/>
    <property type="match status" value="1"/>
</dbReference>